<dbReference type="Proteomes" id="UP000263377">
    <property type="component" value="Unassembled WGS sequence"/>
</dbReference>
<sequence length="357" mass="39662">MRFPATEQLIDCTALNGPAPWDQAVAEVVTEAATALRRHGFVVFRIGALRWDEDRSRDVAHQLTAALRTRLVRDGAPGEMYLEADAAQPTPVPDARQVRTLLPHHDGQHSSYLTPSLLDDPEWDPTLRTFSDTGYTTTHPHKLYQGIFIAHPGEGLSVTTYYDWLRILDDVKELRGDTGDLSTPRWLARNIRDSFAATRRNGSAYPTVAGFLGLTEEALLATPLLHCERPLAEAVKERFPLLRSLSTRCPCGECQGEVRRVFCHVTTLGAGLNWREFRERYEILAPSERFDLLLGDNLTMHHGGLAGGPGRVIEPLCLVLDEPRGPAYESWLHGMWRRPTGDATAAAGSARVAEVAR</sequence>
<evidence type="ECO:0008006" key="3">
    <source>
        <dbReference type="Google" id="ProtNLM"/>
    </source>
</evidence>
<proteinExistence type="predicted"/>
<gene>
    <name evidence="1" type="ORF">DR950_39410</name>
</gene>
<evidence type="ECO:0000313" key="2">
    <source>
        <dbReference type="Proteomes" id="UP000263377"/>
    </source>
</evidence>
<dbReference type="RefSeq" id="WP_117492798.1">
    <property type="nucleotide sequence ID" value="NZ_QVIG01000003.1"/>
</dbReference>
<keyword evidence="2" id="KW-1185">Reference proteome</keyword>
<accession>A0A372ZHX6</accession>
<organism evidence="1 2">
    <name type="scientific">Kitasatospora xanthocidica</name>
    <dbReference type="NCBI Taxonomy" id="83382"/>
    <lineage>
        <taxon>Bacteria</taxon>
        <taxon>Bacillati</taxon>
        <taxon>Actinomycetota</taxon>
        <taxon>Actinomycetes</taxon>
        <taxon>Kitasatosporales</taxon>
        <taxon>Streptomycetaceae</taxon>
        <taxon>Kitasatospora</taxon>
    </lineage>
</organism>
<evidence type="ECO:0000313" key="1">
    <source>
        <dbReference type="EMBL" id="RGD55443.1"/>
    </source>
</evidence>
<dbReference type="AlphaFoldDB" id="A0A372ZHX6"/>
<name>A0A372ZHX6_9ACTN</name>
<reference evidence="1 2" key="1">
    <citation type="submission" date="2018-08" db="EMBL/GenBank/DDBJ databases">
        <title>Diversity &amp; Physiological Properties of Lignin-Decomposing Actinobacteria from Soil.</title>
        <authorList>
            <person name="Roh S.G."/>
            <person name="Kim S.B."/>
        </authorList>
    </citation>
    <scope>NUCLEOTIDE SEQUENCE [LARGE SCALE GENOMIC DNA]</scope>
    <source>
        <strain evidence="1 2">MMS17-GH009</strain>
    </source>
</reference>
<protein>
    <recommendedName>
        <fullName evidence="3">TauD/TfdA-like domain-containing protein</fullName>
    </recommendedName>
</protein>
<dbReference type="EMBL" id="QVIG01000003">
    <property type="protein sequence ID" value="RGD55443.1"/>
    <property type="molecule type" value="Genomic_DNA"/>
</dbReference>
<comment type="caution">
    <text evidence="1">The sequence shown here is derived from an EMBL/GenBank/DDBJ whole genome shotgun (WGS) entry which is preliminary data.</text>
</comment>